<evidence type="ECO:0000256" key="1">
    <source>
        <dbReference type="SAM" id="MobiDB-lite"/>
    </source>
</evidence>
<organism evidence="3 4">
    <name type="scientific">Nocardiopsis akebiae</name>
    <dbReference type="NCBI Taxonomy" id="2831968"/>
    <lineage>
        <taxon>Bacteria</taxon>
        <taxon>Bacillati</taxon>
        <taxon>Actinomycetota</taxon>
        <taxon>Actinomycetes</taxon>
        <taxon>Streptosporangiales</taxon>
        <taxon>Nocardiopsidaceae</taxon>
        <taxon>Nocardiopsis</taxon>
    </lineage>
</organism>
<feature type="region of interest" description="Disordered" evidence="1">
    <location>
        <begin position="249"/>
        <end position="338"/>
    </location>
</feature>
<dbReference type="Pfam" id="PF19609">
    <property type="entry name" value="DUF6114"/>
    <property type="match status" value="1"/>
</dbReference>
<feature type="region of interest" description="Disordered" evidence="1">
    <location>
        <begin position="133"/>
        <end position="222"/>
    </location>
</feature>
<keyword evidence="4" id="KW-1185">Reference proteome</keyword>
<reference evidence="4" key="1">
    <citation type="submission" date="2021-05" db="EMBL/GenBank/DDBJ databases">
        <title>Direct Submission.</title>
        <authorList>
            <person name="Li K."/>
            <person name="Gao J."/>
        </authorList>
    </citation>
    <scope>NUCLEOTIDE SEQUENCE [LARGE SCALE GENOMIC DNA]</scope>
    <source>
        <strain evidence="4">HDS12</strain>
    </source>
</reference>
<dbReference type="RefSeq" id="WP_212641197.1">
    <property type="nucleotide sequence ID" value="NZ_CP074132.1"/>
</dbReference>
<evidence type="ECO:0000256" key="2">
    <source>
        <dbReference type="SAM" id="Phobius"/>
    </source>
</evidence>
<feature type="transmembrane region" description="Helical" evidence="2">
    <location>
        <begin position="85"/>
        <end position="101"/>
    </location>
</feature>
<feature type="transmembrane region" description="Helical" evidence="2">
    <location>
        <begin position="107"/>
        <end position="126"/>
    </location>
</feature>
<feature type="transmembrane region" description="Helical" evidence="2">
    <location>
        <begin position="53"/>
        <end position="78"/>
    </location>
</feature>
<keyword evidence="2" id="KW-1133">Transmembrane helix</keyword>
<dbReference type="InterPro" id="IPR046096">
    <property type="entry name" value="DUF6114"/>
</dbReference>
<accession>A0ABX8C4Y9</accession>
<feature type="compositionally biased region" description="Low complexity" evidence="1">
    <location>
        <begin position="178"/>
        <end position="196"/>
    </location>
</feature>
<evidence type="ECO:0000313" key="3">
    <source>
        <dbReference type="EMBL" id="QUX28183.1"/>
    </source>
</evidence>
<evidence type="ECO:0000313" key="4">
    <source>
        <dbReference type="Proteomes" id="UP000678016"/>
    </source>
</evidence>
<gene>
    <name evidence="3" type="ORF">KGD83_23445</name>
</gene>
<dbReference type="EMBL" id="CP074132">
    <property type="protein sequence ID" value="QUX28183.1"/>
    <property type="molecule type" value="Genomic_DNA"/>
</dbReference>
<keyword evidence="2" id="KW-0812">Transmembrane</keyword>
<feature type="compositionally biased region" description="Acidic residues" evidence="1">
    <location>
        <begin position="298"/>
        <end position="328"/>
    </location>
</feature>
<protein>
    <submittedName>
        <fullName evidence="3">Uncharacterized protein</fullName>
    </submittedName>
</protein>
<keyword evidence="2" id="KW-0472">Membrane</keyword>
<sequence length="504" mass="52478">MAHALILLRGGRARLRNWRRGRPFWGGLLLVIAGVELLVAPAAQSLILPIDLIAYTGVAGVSGPLIAVLLITLGALSWFQPAQHLFFGVVGLMLGLVSFVTSNFGGFVIGMLLGIVGGSLVFAWAPHVDRRRRRGRGGRRAAGPDAAGPATPDTGVSGAVGPCGPEATDGAGGRAVGEEPPAAVSAVPAESAPEAGLPGPLPDRDAGSATPGGSVSEPPPPSRPLAALALPLALAVTLASAAAPADWPWDWFLPPGDEEEQPSPSPSPSDEPSASPTDRPAQPGTGPGADEGGGADERPEDEEPEEEEPEEAPEEDEPDREANPDECEMGTGGSAPAGSEEEFLEAVRACQAARDEGELPEVPVEEAYDCSSGSVRASGLTADRLTMSGARYDGVVECPTLDGPRRYIRLTMSRADFVNAELWFEDAGTRMSLGLPTMVMDGSVQMHITRMHVRILGIPLTFTPDFPPPLLLPYMIVTDVDVDDPLASTDIMNIPDLNGRYGGA</sequence>
<feature type="compositionally biased region" description="Low complexity" evidence="1">
    <location>
        <begin position="141"/>
        <end position="155"/>
    </location>
</feature>
<dbReference type="Proteomes" id="UP000678016">
    <property type="component" value="Chromosome"/>
</dbReference>
<name>A0ABX8C4Y9_9ACTN</name>
<feature type="transmembrane region" description="Helical" evidence="2">
    <location>
        <begin position="24"/>
        <end position="47"/>
    </location>
</feature>
<proteinExistence type="predicted"/>